<sequence>MAAARNTAADSKRFVFRSPNKDPDVYFIPANQSGSYVSSRTAQSTDMTTPHTEA</sequence>
<dbReference type="EMBL" id="CAJOBP010076899">
    <property type="protein sequence ID" value="CAF4901482.1"/>
    <property type="molecule type" value="Genomic_DNA"/>
</dbReference>
<dbReference type="Proteomes" id="UP000663873">
    <property type="component" value="Unassembled WGS sequence"/>
</dbReference>
<dbReference type="Proteomes" id="UP000663848">
    <property type="component" value="Unassembled WGS sequence"/>
</dbReference>
<evidence type="ECO:0000313" key="2">
    <source>
        <dbReference type="EMBL" id="CAF4987688.1"/>
    </source>
</evidence>
<reference evidence="1" key="1">
    <citation type="submission" date="2021-02" db="EMBL/GenBank/DDBJ databases">
        <authorList>
            <person name="Nowell W R."/>
        </authorList>
    </citation>
    <scope>NUCLEOTIDE SEQUENCE</scope>
</reference>
<feature type="non-terminal residue" evidence="1">
    <location>
        <position position="54"/>
    </location>
</feature>
<organism evidence="1 3">
    <name type="scientific">Rotaria socialis</name>
    <dbReference type="NCBI Taxonomy" id="392032"/>
    <lineage>
        <taxon>Eukaryota</taxon>
        <taxon>Metazoa</taxon>
        <taxon>Spiralia</taxon>
        <taxon>Gnathifera</taxon>
        <taxon>Rotifera</taxon>
        <taxon>Eurotatoria</taxon>
        <taxon>Bdelloidea</taxon>
        <taxon>Philodinida</taxon>
        <taxon>Philodinidae</taxon>
        <taxon>Rotaria</taxon>
    </lineage>
</organism>
<protein>
    <submittedName>
        <fullName evidence="1">Uncharacterized protein</fullName>
    </submittedName>
</protein>
<dbReference type="EMBL" id="CAJOBR010029764">
    <property type="protein sequence ID" value="CAF4987688.1"/>
    <property type="molecule type" value="Genomic_DNA"/>
</dbReference>
<proteinExistence type="predicted"/>
<evidence type="ECO:0000313" key="3">
    <source>
        <dbReference type="Proteomes" id="UP000663873"/>
    </source>
</evidence>
<accession>A0A821V697</accession>
<keyword evidence="3" id="KW-1185">Reference proteome</keyword>
<dbReference type="AlphaFoldDB" id="A0A821V697"/>
<gene>
    <name evidence="2" type="ORF">QYT958_LOCUS36773</name>
    <name evidence="1" type="ORF">UJA718_LOCUS45542</name>
</gene>
<evidence type="ECO:0000313" key="1">
    <source>
        <dbReference type="EMBL" id="CAF4901482.1"/>
    </source>
</evidence>
<comment type="caution">
    <text evidence="1">The sequence shown here is derived from an EMBL/GenBank/DDBJ whole genome shotgun (WGS) entry which is preliminary data.</text>
</comment>
<name>A0A821V697_9BILA</name>